<feature type="domain" description="Prenylated flavin chaperone LpdD-like" evidence="1">
    <location>
        <begin position="18"/>
        <end position="129"/>
    </location>
</feature>
<name>A0A0J1FWJ8_9FIRM</name>
<dbReference type="PATRIC" id="fig|476652.3.peg.193"/>
<dbReference type="Proteomes" id="UP000036356">
    <property type="component" value="Unassembled WGS sequence"/>
</dbReference>
<evidence type="ECO:0000313" key="2">
    <source>
        <dbReference type="EMBL" id="KLU67790.1"/>
    </source>
</evidence>
<organism evidence="2 3">
    <name type="scientific">Desulfosporosinus acididurans</name>
    <dbReference type="NCBI Taxonomy" id="476652"/>
    <lineage>
        <taxon>Bacteria</taxon>
        <taxon>Bacillati</taxon>
        <taxon>Bacillota</taxon>
        <taxon>Clostridia</taxon>
        <taxon>Eubacteriales</taxon>
        <taxon>Desulfitobacteriaceae</taxon>
        <taxon>Desulfosporosinus</taxon>
    </lineage>
</organism>
<gene>
    <name evidence="2" type="ORF">DEAC_c01960</name>
</gene>
<evidence type="ECO:0000313" key="3">
    <source>
        <dbReference type="Proteomes" id="UP000036356"/>
    </source>
</evidence>
<evidence type="ECO:0000259" key="1">
    <source>
        <dbReference type="Pfam" id="PF21758"/>
    </source>
</evidence>
<dbReference type="AlphaFoldDB" id="A0A0J1FWJ8"/>
<keyword evidence="3" id="KW-1185">Reference proteome</keyword>
<proteinExistence type="predicted"/>
<dbReference type="EMBL" id="LDZY01000001">
    <property type="protein sequence ID" value="KLU67790.1"/>
    <property type="molecule type" value="Genomic_DNA"/>
</dbReference>
<protein>
    <recommendedName>
        <fullName evidence="1">Prenylated flavin chaperone LpdD-like domain-containing protein</fullName>
    </recommendedName>
</protein>
<accession>A0A0J1FWJ8</accession>
<dbReference type="Pfam" id="PF21758">
    <property type="entry name" value="PAC_bac"/>
    <property type="match status" value="1"/>
</dbReference>
<dbReference type="InterPro" id="IPR048844">
    <property type="entry name" value="LpdD_chaperone-like"/>
</dbReference>
<dbReference type="RefSeq" id="WP_047808156.1">
    <property type="nucleotide sequence ID" value="NZ_LDZY01000001.1"/>
</dbReference>
<dbReference type="STRING" id="476652.DEAC_c01960"/>
<reference evidence="2 3" key="1">
    <citation type="submission" date="2015-06" db="EMBL/GenBank/DDBJ databases">
        <title>Draft genome of the moderately acidophilic sulfate reducer Candidatus Desulfosporosinus acididurans strain M1.</title>
        <authorList>
            <person name="Poehlein A."/>
            <person name="Petzsch P."/>
            <person name="Johnson B.D."/>
            <person name="Schloemann M."/>
            <person name="Daniel R."/>
            <person name="Muehling M."/>
        </authorList>
    </citation>
    <scope>NUCLEOTIDE SEQUENCE [LARGE SCALE GENOMIC DNA]</scope>
    <source>
        <strain evidence="2 3">M1</strain>
    </source>
</reference>
<sequence>MLDQHSELMSYQWQEGVGRCQVRLTLIDTGNGLQGLLTGGEKPHVGGVVLALPRPSLQGEGWSSDVYIIPVPGHKDVEVARTMAEALAQEILFPVTITSGIHSDHLNSQELGQILQNCNNLTQTVLNFLKINRISEISRCN</sequence>
<comment type="caution">
    <text evidence="2">The sequence shown here is derived from an EMBL/GenBank/DDBJ whole genome shotgun (WGS) entry which is preliminary data.</text>
</comment>